<evidence type="ECO:0000313" key="1">
    <source>
        <dbReference type="EMBL" id="GHD28739.1"/>
    </source>
</evidence>
<name>A0A918XFM8_9GAMM</name>
<gene>
    <name evidence="1" type="ORF">GCM10007053_08430</name>
</gene>
<dbReference type="EMBL" id="BMYM01000001">
    <property type="protein sequence ID" value="GHD28739.1"/>
    <property type="molecule type" value="Genomic_DNA"/>
</dbReference>
<evidence type="ECO:0000313" key="2">
    <source>
        <dbReference type="Proteomes" id="UP000644693"/>
    </source>
</evidence>
<sequence>MMKTLALTSDTGSHCVALEFTEFELTTLVALVEQGVTALGVQTEESGETDLVKQRMKAVAVEFGKVLAHFELLASNDEPL</sequence>
<protein>
    <submittedName>
        <fullName evidence="1">Uncharacterized protein</fullName>
    </submittedName>
</protein>
<accession>A0A918XFM8</accession>
<reference evidence="1" key="2">
    <citation type="submission" date="2020-09" db="EMBL/GenBank/DDBJ databases">
        <authorList>
            <person name="Sun Q."/>
            <person name="Kim S."/>
        </authorList>
    </citation>
    <scope>NUCLEOTIDE SEQUENCE</scope>
    <source>
        <strain evidence="1">KCTC 23430</strain>
    </source>
</reference>
<keyword evidence="2" id="KW-1185">Reference proteome</keyword>
<organism evidence="1 2">
    <name type="scientific">Parahalioglobus pacificus</name>
    <dbReference type="NCBI Taxonomy" id="930806"/>
    <lineage>
        <taxon>Bacteria</taxon>
        <taxon>Pseudomonadati</taxon>
        <taxon>Pseudomonadota</taxon>
        <taxon>Gammaproteobacteria</taxon>
        <taxon>Cellvibrionales</taxon>
        <taxon>Halieaceae</taxon>
        <taxon>Parahalioglobus</taxon>
    </lineage>
</organism>
<proteinExistence type="predicted"/>
<comment type="caution">
    <text evidence="1">The sequence shown here is derived from an EMBL/GenBank/DDBJ whole genome shotgun (WGS) entry which is preliminary data.</text>
</comment>
<reference evidence="1" key="1">
    <citation type="journal article" date="2014" name="Int. J. Syst. Evol. Microbiol.">
        <title>Complete genome sequence of Corynebacterium casei LMG S-19264T (=DSM 44701T), isolated from a smear-ripened cheese.</title>
        <authorList>
            <consortium name="US DOE Joint Genome Institute (JGI-PGF)"/>
            <person name="Walter F."/>
            <person name="Albersmeier A."/>
            <person name="Kalinowski J."/>
            <person name="Ruckert C."/>
        </authorList>
    </citation>
    <scope>NUCLEOTIDE SEQUENCE</scope>
    <source>
        <strain evidence="1">KCTC 23430</strain>
    </source>
</reference>
<dbReference type="Proteomes" id="UP000644693">
    <property type="component" value="Unassembled WGS sequence"/>
</dbReference>
<dbReference type="AlphaFoldDB" id="A0A918XFM8"/>